<dbReference type="SMART" id="SM00225">
    <property type="entry name" value="BTB"/>
    <property type="match status" value="1"/>
</dbReference>
<feature type="compositionally biased region" description="Basic and acidic residues" evidence="1">
    <location>
        <begin position="1"/>
        <end position="13"/>
    </location>
</feature>
<evidence type="ECO:0000313" key="4">
    <source>
        <dbReference type="Proteomes" id="UP000636479"/>
    </source>
</evidence>
<dbReference type="Proteomes" id="UP000636479">
    <property type="component" value="Unassembled WGS sequence"/>
</dbReference>
<proteinExistence type="predicted"/>
<evidence type="ECO:0000256" key="1">
    <source>
        <dbReference type="SAM" id="MobiDB-lite"/>
    </source>
</evidence>
<organism evidence="3 4">
    <name type="scientific">Mycena indigotica</name>
    <dbReference type="NCBI Taxonomy" id="2126181"/>
    <lineage>
        <taxon>Eukaryota</taxon>
        <taxon>Fungi</taxon>
        <taxon>Dikarya</taxon>
        <taxon>Basidiomycota</taxon>
        <taxon>Agaricomycotina</taxon>
        <taxon>Agaricomycetes</taxon>
        <taxon>Agaricomycetidae</taxon>
        <taxon>Agaricales</taxon>
        <taxon>Marasmiineae</taxon>
        <taxon>Mycenaceae</taxon>
        <taxon>Mycena</taxon>
    </lineage>
</organism>
<dbReference type="Pfam" id="PF00651">
    <property type="entry name" value="BTB"/>
    <property type="match status" value="1"/>
</dbReference>
<evidence type="ECO:0000313" key="3">
    <source>
        <dbReference type="EMBL" id="KAF7299315.1"/>
    </source>
</evidence>
<keyword evidence="4" id="KW-1185">Reference proteome</keyword>
<comment type="caution">
    <text evidence="3">The sequence shown here is derived from an EMBL/GenBank/DDBJ whole genome shotgun (WGS) entry which is preliminary data.</text>
</comment>
<dbReference type="InterPro" id="IPR000210">
    <property type="entry name" value="BTB/POZ_dom"/>
</dbReference>
<name>A0A8H6SGS2_9AGAR</name>
<dbReference type="InterPro" id="IPR011333">
    <property type="entry name" value="SKP1/BTB/POZ_sf"/>
</dbReference>
<dbReference type="GeneID" id="59347977"/>
<dbReference type="PROSITE" id="PS50097">
    <property type="entry name" value="BTB"/>
    <property type="match status" value="1"/>
</dbReference>
<feature type="domain" description="BTB" evidence="2">
    <location>
        <begin position="37"/>
        <end position="132"/>
    </location>
</feature>
<dbReference type="CDD" id="cd18186">
    <property type="entry name" value="BTB_POZ_ZBTB_KLHL-like"/>
    <property type="match status" value="1"/>
</dbReference>
<dbReference type="SUPFAM" id="SSF54695">
    <property type="entry name" value="POZ domain"/>
    <property type="match status" value="1"/>
</dbReference>
<dbReference type="EMBL" id="JACAZF010000007">
    <property type="protein sequence ID" value="KAF7299315.1"/>
    <property type="molecule type" value="Genomic_DNA"/>
</dbReference>
<dbReference type="RefSeq" id="XP_037218703.1">
    <property type="nucleotide sequence ID" value="XM_037365461.1"/>
</dbReference>
<dbReference type="AlphaFoldDB" id="A0A8H6SGS2"/>
<gene>
    <name evidence="3" type="ORF">MIND_00880500</name>
</gene>
<accession>A0A8H6SGS2</accession>
<dbReference type="OrthoDB" id="2799068at2759"/>
<feature type="region of interest" description="Disordered" evidence="1">
    <location>
        <begin position="1"/>
        <end position="24"/>
    </location>
</feature>
<protein>
    <submittedName>
        <fullName evidence="3">BTB domain-containing protein</fullName>
    </submittedName>
</protein>
<evidence type="ECO:0000259" key="2">
    <source>
        <dbReference type="PROSITE" id="PS50097"/>
    </source>
</evidence>
<reference evidence="3" key="1">
    <citation type="submission" date="2020-05" db="EMBL/GenBank/DDBJ databases">
        <title>Mycena genomes resolve the evolution of fungal bioluminescence.</title>
        <authorList>
            <person name="Tsai I.J."/>
        </authorList>
    </citation>
    <scope>NUCLEOTIDE SEQUENCE</scope>
    <source>
        <strain evidence="3">171206Taipei</strain>
    </source>
</reference>
<sequence>MSTEERPPKRPRNDYGSSDASGPPALQRSTDYWFDDGNIILQVESTQFRLAKSVLAMHSSVFRDMFSLPLPQDEPLVDGCPVVILCGDRSEDWTHLLAAVFPLQLFRTRNPTLDQLSAILRLSKKYDIPLPRSDCVRRLKCEFPTTLAEHDQLDTGWMHIEIPGDLSITQALVHLVNLAREVGLFSILPLLLYDIIIAAEPGENDHDNPNVLHHALRKLSTADEIACLRFHVRLMQPYHQTPLKWIESVPCVECTAAPKCSVKIDLLLGLALNAPNALIHEFLTQWDSHDDWSSKVCEKCLIVAKAVHETARQKFWDRLPSFFELPEWEELRKMDFE</sequence>
<dbReference type="Gene3D" id="3.30.710.10">
    <property type="entry name" value="Potassium Channel Kv1.1, Chain A"/>
    <property type="match status" value="1"/>
</dbReference>